<accession>A0ABP9UPC2</accession>
<dbReference type="Proteomes" id="UP001476282">
    <property type="component" value="Unassembled WGS sequence"/>
</dbReference>
<keyword evidence="2" id="KW-0547">Nucleotide-binding</keyword>
<keyword evidence="5" id="KW-0472">Membrane</keyword>
<evidence type="ECO:0000256" key="4">
    <source>
        <dbReference type="ARBA" id="ARBA00022840"/>
    </source>
</evidence>
<dbReference type="RefSeq" id="WP_353567225.1">
    <property type="nucleotide sequence ID" value="NZ_BAABRI010000012.1"/>
</dbReference>
<evidence type="ECO:0000256" key="3">
    <source>
        <dbReference type="ARBA" id="ARBA00022777"/>
    </source>
</evidence>
<name>A0ABP9UPC2_9BACT</name>
<keyword evidence="4" id="KW-0067">ATP-binding</keyword>
<evidence type="ECO:0000256" key="5">
    <source>
        <dbReference type="SAM" id="Phobius"/>
    </source>
</evidence>
<dbReference type="SMART" id="SM00220">
    <property type="entry name" value="S_TKc"/>
    <property type="match status" value="1"/>
</dbReference>
<dbReference type="InterPro" id="IPR011009">
    <property type="entry name" value="Kinase-like_dom_sf"/>
</dbReference>
<evidence type="ECO:0000313" key="8">
    <source>
        <dbReference type="Proteomes" id="UP001476282"/>
    </source>
</evidence>
<gene>
    <name evidence="7" type="primary">pknD_9</name>
    <name evidence="7" type="ORF">Hsar01_02328</name>
</gene>
<keyword evidence="5" id="KW-1133">Transmembrane helix</keyword>
<dbReference type="Gene3D" id="3.30.200.20">
    <property type="entry name" value="Phosphorylase Kinase, domain 1"/>
    <property type="match status" value="1"/>
</dbReference>
<dbReference type="PROSITE" id="PS50011">
    <property type="entry name" value="PROTEIN_KINASE_DOM"/>
    <property type="match status" value="1"/>
</dbReference>
<keyword evidence="3 7" id="KW-0418">Kinase</keyword>
<dbReference type="Pfam" id="PF00069">
    <property type="entry name" value="Pkinase"/>
    <property type="match status" value="1"/>
</dbReference>
<feature type="transmembrane region" description="Helical" evidence="5">
    <location>
        <begin position="410"/>
        <end position="434"/>
    </location>
</feature>
<proteinExistence type="predicted"/>
<evidence type="ECO:0000256" key="1">
    <source>
        <dbReference type="ARBA" id="ARBA00022679"/>
    </source>
</evidence>
<keyword evidence="8" id="KW-1185">Reference proteome</keyword>
<feature type="domain" description="Protein kinase" evidence="6">
    <location>
        <begin position="87"/>
        <end position="385"/>
    </location>
</feature>
<sequence>MSEARTSPQAPLKVLFDSLIALDGREEREAFLDFTCREDPELRARLERLLALHTQADDFFNGAKSGAEEVPEEVTGEEAEGTRIGRYRLLGRLGEGGCGVVYLAEQQEPVKRRVALKIIRLGMDTENVIARFEMERQALAMMDHPNIARVLDVGATRTGRPYFVMQLVDGEKITDFCDQKRLGLAERLRLFIRICQAVQHAHQKGVIHRDIKPSNILIWEHDGEAVPKVIDFGIAKATESSLEGHVTYTAEGHFIGTPSYMSPEQAAGRGLDVDTRTDVYSLGSLLHELLCGRPPFDPAALREMGADEVQRTLLDVDPPKPSSVIESMDPAELAEVAARRACEVSRLAAAVRDDLDRIVCKAMAKDRQQRYSGADALAADVSCFLNDEPVSARPPGGLYRLRKLVRRNKVVFGTGAVVFASLVLGLGGATAMYFRANRAREAAEQARANEAELRQKAEVGRNIARAAVLVRHGRFDEADGLMGWIPPSQAEPSLESADTFRALGIWHGREGRWRKAADRFAGLAYSLSSADTTDTDAVSLNLQPAATAFCEAGDVEGYQRLRSMAVERFGQTTHPVVAEQVVKACLLRAADDEVLSRLARLEDLMLDAEKATGGVTGDNLVAWREFAIALMEFRKGNYNEALQWLTRCMASTSENPARTAIALAVRSMVFGHQNRRIEAAHDMERAESIVAQRFAREPSIFDEWEPVWQDWINARLLIREAEAAVGK</sequence>
<dbReference type="PANTHER" id="PTHR43289">
    <property type="entry name" value="MITOGEN-ACTIVATED PROTEIN KINASE KINASE KINASE 20-RELATED"/>
    <property type="match status" value="1"/>
</dbReference>
<keyword evidence="5" id="KW-0812">Transmembrane</keyword>
<dbReference type="GO" id="GO:0016301">
    <property type="term" value="F:kinase activity"/>
    <property type="evidence" value="ECO:0007669"/>
    <property type="project" value="UniProtKB-KW"/>
</dbReference>
<dbReference type="CDD" id="cd14014">
    <property type="entry name" value="STKc_PknB_like"/>
    <property type="match status" value="1"/>
</dbReference>
<protein>
    <submittedName>
        <fullName evidence="7">Serine/threonine-protein kinase PknD</fullName>
    </submittedName>
</protein>
<dbReference type="InterPro" id="IPR000719">
    <property type="entry name" value="Prot_kinase_dom"/>
</dbReference>
<keyword evidence="1" id="KW-0808">Transferase</keyword>
<evidence type="ECO:0000259" key="6">
    <source>
        <dbReference type="PROSITE" id="PS50011"/>
    </source>
</evidence>
<organism evidence="7 8">
    <name type="scientific">Haloferula sargassicola</name>
    <dbReference type="NCBI Taxonomy" id="490096"/>
    <lineage>
        <taxon>Bacteria</taxon>
        <taxon>Pseudomonadati</taxon>
        <taxon>Verrucomicrobiota</taxon>
        <taxon>Verrucomicrobiia</taxon>
        <taxon>Verrucomicrobiales</taxon>
        <taxon>Verrucomicrobiaceae</taxon>
        <taxon>Haloferula</taxon>
    </lineage>
</organism>
<reference evidence="7 8" key="1">
    <citation type="submission" date="2024-02" db="EMBL/GenBank/DDBJ databases">
        <title>Haloferula sargassicola NBRC 104335.</title>
        <authorList>
            <person name="Ichikawa N."/>
            <person name="Katano-Makiyama Y."/>
            <person name="Hidaka K."/>
        </authorList>
    </citation>
    <scope>NUCLEOTIDE SEQUENCE [LARGE SCALE GENOMIC DNA]</scope>
    <source>
        <strain evidence="7 8">NBRC 104335</strain>
    </source>
</reference>
<dbReference type="SUPFAM" id="SSF56112">
    <property type="entry name" value="Protein kinase-like (PK-like)"/>
    <property type="match status" value="1"/>
</dbReference>
<dbReference type="InterPro" id="IPR008271">
    <property type="entry name" value="Ser/Thr_kinase_AS"/>
</dbReference>
<evidence type="ECO:0000256" key="2">
    <source>
        <dbReference type="ARBA" id="ARBA00022741"/>
    </source>
</evidence>
<comment type="caution">
    <text evidence="7">The sequence shown here is derived from an EMBL/GenBank/DDBJ whole genome shotgun (WGS) entry which is preliminary data.</text>
</comment>
<dbReference type="PANTHER" id="PTHR43289:SF6">
    <property type="entry name" value="SERINE_THREONINE-PROTEIN KINASE NEKL-3"/>
    <property type="match status" value="1"/>
</dbReference>
<dbReference type="EMBL" id="BAABRI010000012">
    <property type="protein sequence ID" value="GAA5483100.1"/>
    <property type="molecule type" value="Genomic_DNA"/>
</dbReference>
<dbReference type="Gene3D" id="1.10.510.10">
    <property type="entry name" value="Transferase(Phosphotransferase) domain 1"/>
    <property type="match status" value="1"/>
</dbReference>
<dbReference type="PROSITE" id="PS00108">
    <property type="entry name" value="PROTEIN_KINASE_ST"/>
    <property type="match status" value="1"/>
</dbReference>
<evidence type="ECO:0000313" key="7">
    <source>
        <dbReference type="EMBL" id="GAA5483100.1"/>
    </source>
</evidence>